<evidence type="ECO:0000313" key="3">
    <source>
        <dbReference type="Proteomes" id="UP000190626"/>
    </source>
</evidence>
<dbReference type="EMBL" id="MBTG01000072">
    <property type="protein sequence ID" value="OPH46848.1"/>
    <property type="molecule type" value="Genomic_DNA"/>
</dbReference>
<keyword evidence="2" id="KW-0378">Hydrolase</keyword>
<dbReference type="InterPro" id="IPR006675">
    <property type="entry name" value="HDIG_dom"/>
</dbReference>
<dbReference type="Gene3D" id="1.10.3210.10">
    <property type="entry name" value="Hypothetical protein af1432"/>
    <property type="match status" value="1"/>
</dbReference>
<dbReference type="InterPro" id="IPR003607">
    <property type="entry name" value="HD/PDEase_dom"/>
</dbReference>
<evidence type="ECO:0000259" key="1">
    <source>
        <dbReference type="PROSITE" id="PS51832"/>
    </source>
</evidence>
<dbReference type="RefSeq" id="WP_079421168.1">
    <property type="nucleotide sequence ID" value="NZ_MBTG01000072.1"/>
</dbReference>
<dbReference type="GO" id="GO:0016787">
    <property type="term" value="F:hydrolase activity"/>
    <property type="evidence" value="ECO:0007669"/>
    <property type="project" value="UniProtKB-KW"/>
</dbReference>
<keyword evidence="3" id="KW-1185">Reference proteome</keyword>
<dbReference type="AlphaFoldDB" id="A0A1V4H6K1"/>
<feature type="domain" description="HD-GYP" evidence="1">
    <location>
        <begin position="113"/>
        <end position="308"/>
    </location>
</feature>
<name>A0A1V4H6K1_9BACL</name>
<dbReference type="OrthoDB" id="9759601at2"/>
<dbReference type="PROSITE" id="PS51832">
    <property type="entry name" value="HD_GYP"/>
    <property type="match status" value="1"/>
</dbReference>
<dbReference type="PANTHER" id="PTHR43155:SF2">
    <property type="entry name" value="CYCLIC DI-GMP PHOSPHODIESTERASE PA4108"/>
    <property type="match status" value="1"/>
</dbReference>
<dbReference type="SUPFAM" id="SSF109604">
    <property type="entry name" value="HD-domain/PDEase-like"/>
    <property type="match status" value="1"/>
</dbReference>
<reference evidence="3" key="1">
    <citation type="submission" date="2016-07" db="EMBL/GenBank/DDBJ databases">
        <authorList>
            <person name="Florea S."/>
            <person name="Webb J.S."/>
            <person name="Jaromczyk J."/>
            <person name="Schardl C.L."/>
        </authorList>
    </citation>
    <scope>NUCLEOTIDE SEQUENCE [LARGE SCALE GENOMIC DNA]</scope>
    <source>
        <strain evidence="3">CY1</strain>
    </source>
</reference>
<comment type="caution">
    <text evidence="2">The sequence shown here is derived from an EMBL/GenBank/DDBJ whole genome shotgun (WGS) entry which is preliminary data.</text>
</comment>
<accession>A0A1V4H6K1</accession>
<dbReference type="NCBIfam" id="TIGR00277">
    <property type="entry name" value="HDIG"/>
    <property type="match status" value="1"/>
</dbReference>
<gene>
    <name evidence="2" type="ORF">BC351_12995</name>
</gene>
<dbReference type="STRING" id="1469647.BC351_12995"/>
<dbReference type="PANTHER" id="PTHR43155">
    <property type="entry name" value="CYCLIC DI-GMP PHOSPHODIESTERASE PA4108-RELATED"/>
    <property type="match status" value="1"/>
</dbReference>
<organism evidence="2 3">
    <name type="scientific">Paenibacillus ferrarius</name>
    <dbReference type="NCBI Taxonomy" id="1469647"/>
    <lineage>
        <taxon>Bacteria</taxon>
        <taxon>Bacillati</taxon>
        <taxon>Bacillota</taxon>
        <taxon>Bacilli</taxon>
        <taxon>Bacillales</taxon>
        <taxon>Paenibacillaceae</taxon>
        <taxon>Paenibacillus</taxon>
    </lineage>
</organism>
<proteinExistence type="predicted"/>
<evidence type="ECO:0000313" key="2">
    <source>
        <dbReference type="EMBL" id="OPH46848.1"/>
    </source>
</evidence>
<dbReference type="SMART" id="SM00471">
    <property type="entry name" value="HDc"/>
    <property type="match status" value="1"/>
</dbReference>
<protein>
    <submittedName>
        <fullName evidence="2">HD family phosphohydrolase</fullName>
    </submittedName>
</protein>
<dbReference type="CDD" id="cd00077">
    <property type="entry name" value="HDc"/>
    <property type="match status" value="1"/>
</dbReference>
<dbReference type="Pfam" id="PF13487">
    <property type="entry name" value="HD_5"/>
    <property type="match status" value="1"/>
</dbReference>
<sequence>MHIHVLQLIVGDKLISDSYNSLGLHLLSSGTVLDAGDIHMLNRHNVEYVDILPRNTIGAELEPSEVPVRKANALQLSSFSNSITAIKDIFTTVGEGGLIDNDVVESAFNPLIDSFQEEKDVVSLLLSLTSQDDYTYQHSVQVGMLSYYIAKWMNKSEKDALYIGKAGYLHDIGKSRIHPDILNKPAKLTNDEYNEIQKHTIYGYEIIKSSMKDNTLALVALQHHERMDGSGYPMRKKSTEIHSHSLIISVADVYSAMICNRVYQEKRDLLIVLKELHRMSFGQLDPKITQVFIRNMIPNFIGKKVSLSDGRVGRIVMTNPSDFFRPLININNEFLDLSQLQDVEITQIAIE</sequence>
<dbReference type="Proteomes" id="UP000190626">
    <property type="component" value="Unassembled WGS sequence"/>
</dbReference>
<dbReference type="InterPro" id="IPR037522">
    <property type="entry name" value="HD_GYP_dom"/>
</dbReference>